<evidence type="ECO:0000313" key="12">
    <source>
        <dbReference type="EMBL" id="KAH9311431.1"/>
    </source>
</evidence>
<protein>
    <recommendedName>
        <fullName evidence="11">Calcium uniporter protein C-terminal domain-containing protein</fullName>
    </recommendedName>
</protein>
<evidence type="ECO:0000256" key="6">
    <source>
        <dbReference type="ARBA" id="ARBA00022837"/>
    </source>
</evidence>
<dbReference type="OMA" id="THEPTRN"/>
<evidence type="ECO:0000256" key="7">
    <source>
        <dbReference type="ARBA" id="ARBA00022989"/>
    </source>
</evidence>
<evidence type="ECO:0000259" key="11">
    <source>
        <dbReference type="Pfam" id="PF04678"/>
    </source>
</evidence>
<keyword evidence="8" id="KW-0406">Ion transport</keyword>
<keyword evidence="5 10" id="KW-0812">Transmembrane</keyword>
<feature type="transmembrane region" description="Helical" evidence="10">
    <location>
        <begin position="216"/>
        <end position="236"/>
    </location>
</feature>
<organism evidence="12 13">
    <name type="scientific">Taxus chinensis</name>
    <name type="common">Chinese yew</name>
    <name type="synonym">Taxus wallichiana var. chinensis</name>
    <dbReference type="NCBI Taxonomy" id="29808"/>
    <lineage>
        <taxon>Eukaryota</taxon>
        <taxon>Viridiplantae</taxon>
        <taxon>Streptophyta</taxon>
        <taxon>Embryophyta</taxon>
        <taxon>Tracheophyta</taxon>
        <taxon>Spermatophyta</taxon>
        <taxon>Pinopsida</taxon>
        <taxon>Pinidae</taxon>
        <taxon>Conifers II</taxon>
        <taxon>Cupressales</taxon>
        <taxon>Taxaceae</taxon>
        <taxon>Taxus</taxon>
    </lineage>
</organism>
<feature type="domain" description="Calcium uniporter protein C-terminal" evidence="11">
    <location>
        <begin position="141"/>
        <end position="299"/>
    </location>
</feature>
<evidence type="ECO:0000256" key="5">
    <source>
        <dbReference type="ARBA" id="ARBA00022692"/>
    </source>
</evidence>
<dbReference type="PANTHER" id="PTHR13462">
    <property type="entry name" value="CALCIUM UNIPORTER PROTEIN, MITOCHONDRIAL"/>
    <property type="match status" value="1"/>
</dbReference>
<evidence type="ECO:0000256" key="2">
    <source>
        <dbReference type="ARBA" id="ARBA00005653"/>
    </source>
</evidence>
<evidence type="ECO:0000256" key="1">
    <source>
        <dbReference type="ARBA" id="ARBA00004141"/>
    </source>
</evidence>
<evidence type="ECO:0000256" key="3">
    <source>
        <dbReference type="ARBA" id="ARBA00022448"/>
    </source>
</evidence>
<evidence type="ECO:0000256" key="10">
    <source>
        <dbReference type="SAM" id="Phobius"/>
    </source>
</evidence>
<dbReference type="GO" id="GO:0036444">
    <property type="term" value="P:calcium import into the mitochondrion"/>
    <property type="evidence" value="ECO:0007669"/>
    <property type="project" value="TreeGrafter"/>
</dbReference>
<dbReference type="InterPro" id="IPR039055">
    <property type="entry name" value="MCU_fam"/>
</dbReference>
<evidence type="ECO:0000256" key="4">
    <source>
        <dbReference type="ARBA" id="ARBA00022568"/>
    </source>
</evidence>
<dbReference type="PANTHER" id="PTHR13462:SF31">
    <property type="entry name" value="CALCIUM UNIPORTER PROTEIN 1, MITOCHONDRIAL"/>
    <property type="match status" value="1"/>
</dbReference>
<proteinExistence type="inferred from homology"/>
<comment type="similarity">
    <text evidence="2">Belongs to the MCU (TC 1.A.77) family.</text>
</comment>
<dbReference type="InterPro" id="IPR006769">
    <property type="entry name" value="MCU_C"/>
</dbReference>
<accession>A0AA38FVT7</accession>
<keyword evidence="6" id="KW-0106">Calcium</keyword>
<comment type="subcellular location">
    <subcellularLocation>
        <location evidence="1">Membrane</location>
        <topology evidence="1">Multi-pass membrane protein</topology>
    </subcellularLocation>
</comment>
<dbReference type="GO" id="GO:0051560">
    <property type="term" value="P:mitochondrial calcium ion homeostasis"/>
    <property type="evidence" value="ECO:0007669"/>
    <property type="project" value="InterPro"/>
</dbReference>
<dbReference type="AlphaFoldDB" id="A0AA38FVT7"/>
<name>A0AA38FVT7_TAXCH</name>
<dbReference type="GO" id="GO:0005262">
    <property type="term" value="F:calcium channel activity"/>
    <property type="evidence" value="ECO:0007669"/>
    <property type="project" value="TreeGrafter"/>
</dbReference>
<keyword evidence="7 10" id="KW-1133">Transmembrane helix</keyword>
<dbReference type="GO" id="GO:0015292">
    <property type="term" value="F:uniporter activity"/>
    <property type="evidence" value="ECO:0007669"/>
    <property type="project" value="TreeGrafter"/>
</dbReference>
<evidence type="ECO:0000313" key="13">
    <source>
        <dbReference type="Proteomes" id="UP000824469"/>
    </source>
</evidence>
<gene>
    <name evidence="12" type="ORF">KI387_026466</name>
</gene>
<evidence type="ECO:0000256" key="9">
    <source>
        <dbReference type="ARBA" id="ARBA00023136"/>
    </source>
</evidence>
<reference evidence="12 13" key="1">
    <citation type="journal article" date="2021" name="Nat. Plants">
        <title>The Taxus genome provides insights into paclitaxel biosynthesis.</title>
        <authorList>
            <person name="Xiong X."/>
            <person name="Gou J."/>
            <person name="Liao Q."/>
            <person name="Li Y."/>
            <person name="Zhou Q."/>
            <person name="Bi G."/>
            <person name="Li C."/>
            <person name="Du R."/>
            <person name="Wang X."/>
            <person name="Sun T."/>
            <person name="Guo L."/>
            <person name="Liang H."/>
            <person name="Lu P."/>
            <person name="Wu Y."/>
            <person name="Zhang Z."/>
            <person name="Ro D.K."/>
            <person name="Shang Y."/>
            <person name="Huang S."/>
            <person name="Yan J."/>
        </authorList>
    </citation>
    <scope>NUCLEOTIDE SEQUENCE [LARGE SCALE GENOMIC DNA]</scope>
    <source>
        <strain evidence="12">Ta-2019</strain>
    </source>
</reference>
<dbReference type="Proteomes" id="UP000824469">
    <property type="component" value="Unassembled WGS sequence"/>
</dbReference>
<dbReference type="GO" id="GO:1990246">
    <property type="term" value="C:uniplex complex"/>
    <property type="evidence" value="ECO:0007669"/>
    <property type="project" value="TreeGrafter"/>
</dbReference>
<feature type="transmembrane region" description="Helical" evidence="10">
    <location>
        <begin position="242"/>
        <end position="262"/>
    </location>
</feature>
<keyword evidence="4" id="KW-0109">Calcium transport</keyword>
<keyword evidence="13" id="KW-1185">Reference proteome</keyword>
<keyword evidence="9 10" id="KW-0472">Membrane</keyword>
<dbReference type="Pfam" id="PF04678">
    <property type="entry name" value="MCU"/>
    <property type="match status" value="1"/>
</dbReference>
<evidence type="ECO:0000256" key="8">
    <source>
        <dbReference type="ARBA" id="ARBA00023065"/>
    </source>
</evidence>
<sequence>MANATPKAFRHVWRYCLCSTYDVAKFRGASPYLGDLPHCFIQRRDLVVASRSRVCPSVFNGDLLREQWHKNLKNHDDNQHLRLEHIRSPEPQKITVEDVRKMLSFVRLEALKKGIRQFPKDCISYKELLQVCMESLEQCSEEEAVAFVKRLDESGHILVSGHTVHLRPHKVARALEEAMQLSLLPKEVLHIEELANLEKQKFEIDHEAEKRAKTELWWGLCFFAIKTALLMRWTFWELSWDVMEPVCFFLTSVYFMAGYAFFLRTSTAPTFEGFFKSRFRTKQKQLMKKRNFDHERFRYLHIVYTSRFKPVN</sequence>
<comment type="caution">
    <text evidence="12">The sequence shown here is derived from an EMBL/GenBank/DDBJ whole genome shotgun (WGS) entry which is preliminary data.</text>
</comment>
<dbReference type="EMBL" id="JAHRHJ020000006">
    <property type="protein sequence ID" value="KAH9311431.1"/>
    <property type="molecule type" value="Genomic_DNA"/>
</dbReference>
<keyword evidence="3" id="KW-0813">Transport</keyword>